<dbReference type="InterPro" id="IPR011004">
    <property type="entry name" value="Trimer_LpxA-like_sf"/>
</dbReference>
<dbReference type="RefSeq" id="WP_075607419.1">
    <property type="nucleotide sequence ID" value="NZ_CP052766.1"/>
</dbReference>
<dbReference type="Proteomes" id="UP000219285">
    <property type="component" value="Chromosome"/>
</dbReference>
<dbReference type="PANTHER" id="PTHR43017:SF1">
    <property type="entry name" value="ACETYLTRANSFERASE YJL218W-RELATED"/>
    <property type="match status" value="1"/>
</dbReference>
<name>A0A6M4MGE7_9ALTE</name>
<dbReference type="GO" id="GO:0008870">
    <property type="term" value="F:galactoside O-acetyltransferase activity"/>
    <property type="evidence" value="ECO:0007669"/>
    <property type="project" value="TreeGrafter"/>
</dbReference>
<proteinExistence type="inferred from homology"/>
<keyword evidence="2" id="KW-0677">Repeat</keyword>
<evidence type="ECO:0000313" key="5">
    <source>
        <dbReference type="EMBL" id="QJR81286.1"/>
    </source>
</evidence>
<dbReference type="InterPro" id="IPR039369">
    <property type="entry name" value="LacA-like"/>
</dbReference>
<organism evidence="5 6">
    <name type="scientific">Alteromonas pelagimontana</name>
    <dbReference type="NCBI Taxonomy" id="1858656"/>
    <lineage>
        <taxon>Bacteria</taxon>
        <taxon>Pseudomonadati</taxon>
        <taxon>Pseudomonadota</taxon>
        <taxon>Gammaproteobacteria</taxon>
        <taxon>Alteromonadales</taxon>
        <taxon>Alteromonadaceae</taxon>
        <taxon>Alteromonas/Salinimonas group</taxon>
        <taxon>Alteromonas</taxon>
    </lineage>
</organism>
<dbReference type="PANTHER" id="PTHR43017">
    <property type="entry name" value="GALACTOSIDE O-ACETYLTRANSFERASE"/>
    <property type="match status" value="1"/>
</dbReference>
<comment type="similarity">
    <text evidence="4">Belongs to the transferase hexapeptide repeat family.</text>
</comment>
<dbReference type="SUPFAM" id="SSF51161">
    <property type="entry name" value="Trimeric LpxA-like enzymes"/>
    <property type="match status" value="1"/>
</dbReference>
<dbReference type="EMBL" id="CP052766">
    <property type="protein sequence ID" value="QJR81286.1"/>
    <property type="molecule type" value="Genomic_DNA"/>
</dbReference>
<reference evidence="6" key="1">
    <citation type="submission" date="2014-12" db="EMBL/GenBank/DDBJ databases">
        <title>Complete genome sequence of a multi-drug resistant Klebsiella pneumoniae.</title>
        <authorList>
            <person name="Hua X."/>
            <person name="Chen Q."/>
            <person name="Li X."/>
            <person name="Feng Y."/>
            <person name="Ruan Z."/>
            <person name="Yu Y."/>
        </authorList>
    </citation>
    <scope>NUCLEOTIDE SEQUENCE [LARGE SCALE GENOMIC DNA]</scope>
    <source>
        <strain evidence="6">5.12</strain>
    </source>
</reference>
<dbReference type="EC" id="2.3.1.-" evidence="4"/>
<dbReference type="KEGG" id="apel:CA267_011090"/>
<keyword evidence="6" id="KW-1185">Reference proteome</keyword>
<protein>
    <recommendedName>
        <fullName evidence="4">Acetyltransferase</fullName>
        <ecNumber evidence="4">2.3.1.-</ecNumber>
    </recommendedName>
</protein>
<dbReference type="PROSITE" id="PS00101">
    <property type="entry name" value="HEXAPEP_TRANSFERASES"/>
    <property type="match status" value="1"/>
</dbReference>
<gene>
    <name evidence="5" type="ORF">CA267_011090</name>
</gene>
<dbReference type="InterPro" id="IPR018357">
    <property type="entry name" value="Hexapep_transf_CS"/>
</dbReference>
<keyword evidence="3 4" id="KW-0012">Acyltransferase</keyword>
<dbReference type="InterPro" id="IPR001451">
    <property type="entry name" value="Hexapep"/>
</dbReference>
<evidence type="ECO:0000256" key="3">
    <source>
        <dbReference type="ARBA" id="ARBA00023315"/>
    </source>
</evidence>
<accession>A0A6M4MGE7</accession>
<evidence type="ECO:0000256" key="4">
    <source>
        <dbReference type="RuleBase" id="RU367021"/>
    </source>
</evidence>
<evidence type="ECO:0000256" key="1">
    <source>
        <dbReference type="ARBA" id="ARBA00022679"/>
    </source>
</evidence>
<sequence>MTEDGYVPLDLTRIQQRDVSRESEEAAAFCAQYNRLPQNQFKARMTLLKTRLKLQGPALIESEVFFECGKNMRLGKQVYVNHNVTFLDTAPICIGDHALIGPNVIISTRHLPLKVNHKAVVEPPAGVTIENDVWIGANTVILPGVTIGRNTIVGAGSVVDTSLPANSIAVGKPCRVIGPNVG</sequence>
<reference evidence="5 6" key="2">
    <citation type="submission" date="2020-04" db="EMBL/GenBank/DDBJ databases">
        <title>Complete genome sequence of Alteromonas pelagimontana 5.12T.</title>
        <authorList>
            <person name="Sinha R.K."/>
            <person name="Krishnan K.P."/>
            <person name="Kurian J.P."/>
        </authorList>
    </citation>
    <scope>NUCLEOTIDE SEQUENCE [LARGE SCALE GENOMIC DNA]</scope>
    <source>
        <strain evidence="5 6">5.12</strain>
    </source>
</reference>
<keyword evidence="1 4" id="KW-0808">Transferase</keyword>
<dbReference type="Pfam" id="PF00132">
    <property type="entry name" value="Hexapep"/>
    <property type="match status" value="1"/>
</dbReference>
<evidence type="ECO:0000256" key="2">
    <source>
        <dbReference type="ARBA" id="ARBA00022737"/>
    </source>
</evidence>
<evidence type="ECO:0000313" key="6">
    <source>
        <dbReference type="Proteomes" id="UP000219285"/>
    </source>
</evidence>
<dbReference type="AlphaFoldDB" id="A0A6M4MGE7"/>
<dbReference type="Gene3D" id="2.160.10.10">
    <property type="entry name" value="Hexapeptide repeat proteins"/>
    <property type="match status" value="1"/>
</dbReference>
<dbReference type="OrthoDB" id="9815592at2"/>